<accession>A0A1M7J460</accession>
<feature type="coiled-coil region" evidence="1">
    <location>
        <begin position="517"/>
        <end position="561"/>
    </location>
</feature>
<feature type="transmembrane region" description="Helical" evidence="2">
    <location>
        <begin position="458"/>
        <end position="477"/>
    </location>
</feature>
<feature type="coiled-coil region" evidence="1">
    <location>
        <begin position="182"/>
        <end position="240"/>
    </location>
</feature>
<keyword evidence="2" id="KW-1133">Transmembrane helix</keyword>
<evidence type="ECO:0000256" key="2">
    <source>
        <dbReference type="SAM" id="Phobius"/>
    </source>
</evidence>
<name>A0A1M7J460_9BACI</name>
<feature type="coiled-coil region" evidence="1">
    <location>
        <begin position="640"/>
        <end position="677"/>
    </location>
</feature>
<dbReference type="STRING" id="1027249.SAMN05216179_0244"/>
<gene>
    <name evidence="4" type="ORF">SAMN05216179_0244</name>
</gene>
<dbReference type="InterPro" id="IPR038734">
    <property type="entry name" value="YhaN_AAA"/>
</dbReference>
<evidence type="ECO:0000256" key="1">
    <source>
        <dbReference type="SAM" id="Coils"/>
    </source>
</evidence>
<keyword evidence="1" id="KW-0175">Coiled coil</keyword>
<protein>
    <submittedName>
        <fullName evidence="4">Uncharacterized protein YhaN</fullName>
    </submittedName>
</protein>
<dbReference type="PANTHER" id="PTHR41259">
    <property type="entry name" value="DOUBLE-STRAND BREAK REPAIR RAD50 ATPASE, PUTATIVE-RELATED"/>
    <property type="match status" value="1"/>
</dbReference>
<dbReference type="PANTHER" id="PTHR41259:SF1">
    <property type="entry name" value="DOUBLE-STRAND BREAK REPAIR RAD50 ATPASE, PUTATIVE-RELATED"/>
    <property type="match status" value="1"/>
</dbReference>
<feature type="coiled-coil region" evidence="1">
    <location>
        <begin position="744"/>
        <end position="785"/>
    </location>
</feature>
<keyword evidence="2" id="KW-0812">Transmembrane</keyword>
<dbReference type="Proteomes" id="UP000184184">
    <property type="component" value="Unassembled WGS sequence"/>
</dbReference>
<sequence length="950" mass="112414">MRIENIHIYGFGKWQDQQFNFQDSAGVIEISGNNESGKSTLRQFILYVLFGEKPSNLKRYVPKQGSALGGRITVSGLSSQTVTIERVDGKNKNKALVFVEGETKEEEWLQENIKGMDREQYEAIFTFDAIDLQQIQHLDNHAIHDILIAIGMSGSDRIYQAEKKLEKSLAELFKPYGKKPEINQFFQELRELKDQLAKAKQEEATYRDQLEEIQQLKTTLHDQQIERKRLTETFQQLEKRSTHYKLIKDFYFASNNLARQNTTITFPTDGLERLNQWKEKLLPIRSEQYVIEKNIKEVEQNQSDLVTLTENDWHQLNRAVQLTEEINEITAKEKDISNKLAKIRQEITEKLDRMQINLTIDELEELPLPFYLEEHWTELAKKAEKIEVEKNHIEKEHASNLKHITNMEIEKKQVEDQLVDSEIIDDYQKQIEQADFTIDQEKQEKRYRKWQEKYQNQWKLSLIVMIIGLVSSILLAFITDWLWGGIIAFLAISQCLVIRVYGKTFTHWFQPDQVDSVRLTLDERQEKKKEIEDHQKQKDRIASIEKNIQHYLREQLKLEARATFLNEQQEQNHAKIHDQQSQYPFLTNVGITYWSKIYQLLMIQKERLSDSRKLLVDLDRPQQLKKDLEQELSSFSVDVNKNLTEALQVEREKRNEAKRLADRLQELTAHLEQCQEMQQPYLNEIDQLLQHAQVENQEKFIEKGEKYRQLVETKDKKNQLYDSLTVLFEEKTINSFANGEFADENELKLQMREVKEKIERNDQMIDKAQKDLSDRKATVELLEKKEDVSILTHQISYKQEKLQKIAKNWATHQVAHSKLIKAKTSYSEKYMPMVFEKASQYFKYLTIDHYPSIYINDDSKIIVENKDGFHFDVIELSQATKDQLYIALRFALSHVMAKRFALPFLIDDGFVHFDRERKEKVLELLEEISEQHQVFYFTATKTKNAELTLR</sequence>
<dbReference type="InterPro" id="IPR027417">
    <property type="entry name" value="P-loop_NTPase"/>
</dbReference>
<dbReference type="EMBL" id="FRCZ01000001">
    <property type="protein sequence ID" value="SHM47732.1"/>
    <property type="molecule type" value="Genomic_DNA"/>
</dbReference>
<dbReference type="AlphaFoldDB" id="A0A1M7J460"/>
<dbReference type="SUPFAM" id="SSF52540">
    <property type="entry name" value="P-loop containing nucleoside triphosphate hydrolases"/>
    <property type="match status" value="1"/>
</dbReference>
<organism evidence="4 5">
    <name type="scientific">Gracilibacillus kekensis</name>
    <dbReference type="NCBI Taxonomy" id="1027249"/>
    <lineage>
        <taxon>Bacteria</taxon>
        <taxon>Bacillati</taxon>
        <taxon>Bacillota</taxon>
        <taxon>Bacilli</taxon>
        <taxon>Bacillales</taxon>
        <taxon>Bacillaceae</taxon>
        <taxon>Gracilibacillus</taxon>
    </lineage>
</organism>
<feature type="coiled-coil region" evidence="1">
    <location>
        <begin position="319"/>
        <end position="346"/>
    </location>
</feature>
<evidence type="ECO:0000259" key="3">
    <source>
        <dbReference type="Pfam" id="PF13514"/>
    </source>
</evidence>
<dbReference type="OrthoDB" id="9764467at2"/>
<keyword evidence="2" id="KW-0472">Membrane</keyword>
<dbReference type="Pfam" id="PF13514">
    <property type="entry name" value="AAA_27"/>
    <property type="match status" value="1"/>
</dbReference>
<evidence type="ECO:0000313" key="4">
    <source>
        <dbReference type="EMBL" id="SHM47732.1"/>
    </source>
</evidence>
<dbReference type="Gene3D" id="3.40.50.300">
    <property type="entry name" value="P-loop containing nucleotide triphosphate hydrolases"/>
    <property type="match status" value="2"/>
</dbReference>
<proteinExistence type="predicted"/>
<dbReference type="RefSeq" id="WP_073198893.1">
    <property type="nucleotide sequence ID" value="NZ_FRCZ01000001.1"/>
</dbReference>
<reference evidence="4 5" key="1">
    <citation type="submission" date="2016-11" db="EMBL/GenBank/DDBJ databases">
        <authorList>
            <person name="Jaros S."/>
            <person name="Januszkiewicz K."/>
            <person name="Wedrychowicz H."/>
        </authorList>
    </citation>
    <scope>NUCLEOTIDE SEQUENCE [LARGE SCALE GENOMIC DNA]</scope>
    <source>
        <strain evidence="4 5">CGMCC 1.10681</strain>
    </source>
</reference>
<feature type="domain" description="YhaN AAA" evidence="3">
    <location>
        <begin position="1"/>
        <end position="203"/>
    </location>
</feature>
<keyword evidence="5" id="KW-1185">Reference proteome</keyword>
<evidence type="ECO:0000313" key="5">
    <source>
        <dbReference type="Proteomes" id="UP000184184"/>
    </source>
</evidence>